<dbReference type="GO" id="GO:0016787">
    <property type="term" value="F:hydrolase activity"/>
    <property type="evidence" value="ECO:0007669"/>
    <property type="project" value="UniProtKB-KW"/>
</dbReference>
<dbReference type="GO" id="GO:0004519">
    <property type="term" value="F:endonuclease activity"/>
    <property type="evidence" value="ECO:0007669"/>
    <property type="project" value="UniProtKB-KW"/>
</dbReference>
<dbReference type="AlphaFoldDB" id="A0AA90VFM3"/>
<dbReference type="RefSeq" id="WP_153096737.1">
    <property type="nucleotide sequence ID" value="NZ_VZBP01000065.1"/>
</dbReference>
<evidence type="ECO:0000256" key="3">
    <source>
        <dbReference type="ARBA" id="ARBA00022722"/>
    </source>
</evidence>
<dbReference type="GO" id="GO:0003729">
    <property type="term" value="F:mRNA binding"/>
    <property type="evidence" value="ECO:0007669"/>
    <property type="project" value="InterPro"/>
</dbReference>
<dbReference type="Proteomes" id="UP000405805">
    <property type="component" value="Unassembled WGS sequence"/>
</dbReference>
<dbReference type="Gene3D" id="3.30.920.30">
    <property type="entry name" value="Hypothetical protein"/>
    <property type="match status" value="1"/>
</dbReference>
<keyword evidence="5" id="KW-0378">Hydrolase</keyword>
<dbReference type="InterPro" id="IPR038570">
    <property type="entry name" value="HicA_sf"/>
</dbReference>
<dbReference type="Pfam" id="PF07927">
    <property type="entry name" value="HicA_toxin"/>
    <property type="match status" value="1"/>
</dbReference>
<dbReference type="SUPFAM" id="SSF54786">
    <property type="entry name" value="YcfA/nrd intein domain"/>
    <property type="match status" value="1"/>
</dbReference>
<keyword evidence="6" id="KW-0694">RNA-binding</keyword>
<reference evidence="9" key="1">
    <citation type="submission" date="2019-09" db="EMBL/GenBank/DDBJ databases">
        <title>Distinct polysaccharide growth profiles of human intestinal Prevotella copri isolates.</title>
        <authorList>
            <person name="Fehlner-Peach H."/>
            <person name="Magnabosco C."/>
            <person name="Raghavan V."/>
            <person name="Scher J.U."/>
            <person name="Tett A."/>
            <person name="Cox L.M."/>
            <person name="Gottsegen C."/>
            <person name="Watters A."/>
            <person name="Wiltshire- Gordon J.D."/>
            <person name="Segata N."/>
            <person name="Bonneau R."/>
            <person name="Littman D.R."/>
        </authorList>
    </citation>
    <scope>NUCLEOTIDE SEQUENCE [LARGE SCALE GENOMIC DNA]</scope>
    <source>
        <strain evidence="9">iA624</strain>
    </source>
</reference>
<keyword evidence="4" id="KW-0255">Endonuclease</keyword>
<evidence type="ECO:0000256" key="2">
    <source>
        <dbReference type="ARBA" id="ARBA00022649"/>
    </source>
</evidence>
<keyword evidence="7" id="KW-0346">Stress response</keyword>
<keyword evidence="3" id="KW-0540">Nuclease</keyword>
<comment type="caution">
    <text evidence="8">The sequence shown here is derived from an EMBL/GenBank/DDBJ whole genome shotgun (WGS) entry which is preliminary data.</text>
</comment>
<evidence type="ECO:0000256" key="6">
    <source>
        <dbReference type="ARBA" id="ARBA00022884"/>
    </source>
</evidence>
<name>A0AA90VFM3_9BACT</name>
<dbReference type="InterPro" id="IPR012933">
    <property type="entry name" value="HicA_mRNA_interferase"/>
</dbReference>
<evidence type="ECO:0000256" key="4">
    <source>
        <dbReference type="ARBA" id="ARBA00022759"/>
    </source>
</evidence>
<dbReference type="EMBL" id="VZBP01000065">
    <property type="protein sequence ID" value="MQO09255.1"/>
    <property type="molecule type" value="Genomic_DNA"/>
</dbReference>
<protein>
    <submittedName>
        <fullName evidence="8">Type II toxin-antitoxin system HicA family toxin</fullName>
    </submittedName>
</protein>
<proteinExistence type="inferred from homology"/>
<evidence type="ECO:0000256" key="7">
    <source>
        <dbReference type="ARBA" id="ARBA00023016"/>
    </source>
</evidence>
<evidence type="ECO:0000256" key="5">
    <source>
        <dbReference type="ARBA" id="ARBA00022801"/>
    </source>
</evidence>
<comment type="similarity">
    <text evidence="1">Belongs to the HicA mRNA interferase family.</text>
</comment>
<evidence type="ECO:0000313" key="9">
    <source>
        <dbReference type="Proteomes" id="UP000405805"/>
    </source>
</evidence>
<evidence type="ECO:0000313" key="8">
    <source>
        <dbReference type="EMBL" id="MQO09255.1"/>
    </source>
</evidence>
<keyword evidence="2" id="KW-1277">Toxin-antitoxin system</keyword>
<organism evidence="8 9">
    <name type="scientific">Segatella copri</name>
    <dbReference type="NCBI Taxonomy" id="165179"/>
    <lineage>
        <taxon>Bacteria</taxon>
        <taxon>Pseudomonadati</taxon>
        <taxon>Bacteroidota</taxon>
        <taxon>Bacteroidia</taxon>
        <taxon>Bacteroidales</taxon>
        <taxon>Prevotellaceae</taxon>
        <taxon>Segatella</taxon>
    </lineage>
</organism>
<evidence type="ECO:0000256" key="1">
    <source>
        <dbReference type="ARBA" id="ARBA00006620"/>
    </source>
</evidence>
<gene>
    <name evidence="8" type="ORF">F7D57_05845</name>
</gene>
<accession>A0AA90VFM3</accession>
<sequence length="62" mass="6933">MKYNELERLVKKAGCYDTGETEAGHPLWINPKTGVRFPMSHHHSQEVATGTLRSIKRAAGLI</sequence>